<accession>A0A645EVK0</accession>
<protein>
    <submittedName>
        <fullName evidence="1">Uncharacterized protein</fullName>
    </submittedName>
</protein>
<proteinExistence type="predicted"/>
<sequence length="171" mass="18316">MDGLAIHQHAMRPRERRTTVDKGNACPSQHAAVDAVQALDFAVLVGNQRGPVELGLRQLPAKAPGLLGQLAEMRCMAEQLLGNAAHVDAGTAQPGCLHHSHTGPQTGCHTAGAHAARATAYDQKVVIKVLLLHVLSRCLVGSKQMLAALNSTRQDCRRWFNAALNHLHDPV</sequence>
<comment type="caution">
    <text evidence="1">The sequence shown here is derived from an EMBL/GenBank/DDBJ whole genome shotgun (WGS) entry which is preliminary data.</text>
</comment>
<dbReference type="AlphaFoldDB" id="A0A645EVK0"/>
<reference evidence="1" key="1">
    <citation type="submission" date="2019-08" db="EMBL/GenBank/DDBJ databases">
        <authorList>
            <person name="Kucharzyk K."/>
            <person name="Murdoch R.W."/>
            <person name="Higgins S."/>
            <person name="Loffler F."/>
        </authorList>
    </citation>
    <scope>NUCLEOTIDE SEQUENCE</scope>
</reference>
<dbReference type="EMBL" id="VSSQ01051361">
    <property type="protein sequence ID" value="MPN05456.1"/>
    <property type="molecule type" value="Genomic_DNA"/>
</dbReference>
<evidence type="ECO:0000313" key="1">
    <source>
        <dbReference type="EMBL" id="MPN05456.1"/>
    </source>
</evidence>
<gene>
    <name evidence="1" type="ORF">SDC9_152706</name>
</gene>
<organism evidence="1">
    <name type="scientific">bioreactor metagenome</name>
    <dbReference type="NCBI Taxonomy" id="1076179"/>
    <lineage>
        <taxon>unclassified sequences</taxon>
        <taxon>metagenomes</taxon>
        <taxon>ecological metagenomes</taxon>
    </lineage>
</organism>
<name>A0A645EVK0_9ZZZZ</name>